<dbReference type="Gene3D" id="1.10.10.60">
    <property type="entry name" value="Homeodomain-like"/>
    <property type="match status" value="1"/>
</dbReference>
<dbReference type="OMA" id="FDEQAAM"/>
<proteinExistence type="predicted"/>
<keyword evidence="2" id="KW-0804">Transcription</keyword>
<evidence type="ECO:0000256" key="3">
    <source>
        <dbReference type="ARBA" id="ARBA00023242"/>
    </source>
</evidence>
<feature type="domain" description="MYB-CC type transcription factor LHEQLE-containing" evidence="5">
    <location>
        <begin position="101"/>
        <end position="144"/>
    </location>
</feature>
<dbReference type="InterPro" id="IPR046955">
    <property type="entry name" value="PHR1-like"/>
</dbReference>
<protein>
    <recommendedName>
        <fullName evidence="5">MYB-CC type transcription factor LHEQLE-containing domain-containing protein</fullName>
    </recommendedName>
</protein>
<dbReference type="Pfam" id="PF14379">
    <property type="entry name" value="Myb_CC_LHEQLE"/>
    <property type="match status" value="1"/>
</dbReference>
<dbReference type="PANTHER" id="PTHR31499:SF6">
    <property type="entry name" value="PROTEIN PHR1-LIKE 2"/>
    <property type="match status" value="1"/>
</dbReference>
<dbReference type="InterPro" id="IPR025756">
    <property type="entry name" value="Myb_CC_LHEQLE"/>
</dbReference>
<dbReference type="InterPro" id="IPR006447">
    <property type="entry name" value="Myb_dom_plants"/>
</dbReference>
<dbReference type="GO" id="GO:0003677">
    <property type="term" value="F:DNA binding"/>
    <property type="evidence" value="ECO:0007669"/>
    <property type="project" value="InterPro"/>
</dbReference>
<dbReference type="NCBIfam" id="TIGR01557">
    <property type="entry name" value="myb_SHAQKYF"/>
    <property type="match status" value="1"/>
</dbReference>
<dbReference type="EMBL" id="CM007389">
    <property type="protein sequence ID" value="ONK58417.1"/>
    <property type="molecule type" value="Genomic_DNA"/>
</dbReference>
<feature type="compositionally biased region" description="Polar residues" evidence="4">
    <location>
        <begin position="68"/>
        <end position="82"/>
    </location>
</feature>
<name>A0A5P1EAD7_ASPOF</name>
<evidence type="ECO:0000259" key="5">
    <source>
        <dbReference type="Pfam" id="PF14379"/>
    </source>
</evidence>
<keyword evidence="3" id="KW-0539">Nucleus</keyword>
<evidence type="ECO:0000256" key="2">
    <source>
        <dbReference type="ARBA" id="ARBA00023163"/>
    </source>
</evidence>
<evidence type="ECO:0000256" key="1">
    <source>
        <dbReference type="ARBA" id="ARBA00023015"/>
    </source>
</evidence>
<reference evidence="7" key="1">
    <citation type="journal article" date="2017" name="Nat. Commun.">
        <title>The asparagus genome sheds light on the origin and evolution of a young Y chromosome.</title>
        <authorList>
            <person name="Harkess A."/>
            <person name="Zhou J."/>
            <person name="Xu C."/>
            <person name="Bowers J.E."/>
            <person name="Van der Hulst R."/>
            <person name="Ayyampalayam S."/>
            <person name="Mercati F."/>
            <person name="Riccardi P."/>
            <person name="McKain M.R."/>
            <person name="Kakrana A."/>
            <person name="Tang H."/>
            <person name="Ray J."/>
            <person name="Groenendijk J."/>
            <person name="Arikit S."/>
            <person name="Mathioni S.M."/>
            <person name="Nakano M."/>
            <person name="Shan H."/>
            <person name="Telgmann-Rauber A."/>
            <person name="Kanno A."/>
            <person name="Yue Z."/>
            <person name="Chen H."/>
            <person name="Li W."/>
            <person name="Chen Y."/>
            <person name="Xu X."/>
            <person name="Zhang Y."/>
            <person name="Luo S."/>
            <person name="Chen H."/>
            <person name="Gao J."/>
            <person name="Mao Z."/>
            <person name="Pires J.C."/>
            <person name="Luo M."/>
            <person name="Kudrna D."/>
            <person name="Wing R.A."/>
            <person name="Meyers B.C."/>
            <person name="Yi K."/>
            <person name="Kong H."/>
            <person name="Lavrijsen P."/>
            <person name="Sunseri F."/>
            <person name="Falavigna A."/>
            <person name="Ye Y."/>
            <person name="Leebens-Mack J.H."/>
            <person name="Chen G."/>
        </authorList>
    </citation>
    <scope>NUCLEOTIDE SEQUENCE [LARGE SCALE GENOMIC DNA]</scope>
    <source>
        <strain evidence="7">cv. DH0086</strain>
    </source>
</reference>
<sequence length="230" mass="25530">MKPDAILFFILSLDGSGGNGNDWQQPGEATPKTILRLMNIRGLTLYHLKSHLQKYRLGKQSCKELIDNSSDASGAAETQSAKPSAPPSSILIAEELNDGCNEAMRVQMELQRRLHEQLEVQRHIQVRIEAQDKYLQSILERACNILIDPDLVATEHESITHDIFELSTREIYGCANFQCESLKMPSLAEMTVACLPQITECSVDSCLTSTESPAKVSALKKRPHPLLGTN</sequence>
<keyword evidence="1" id="KW-0805">Transcription regulation</keyword>
<evidence type="ECO:0000256" key="4">
    <source>
        <dbReference type="SAM" id="MobiDB-lite"/>
    </source>
</evidence>
<evidence type="ECO:0000313" key="7">
    <source>
        <dbReference type="Proteomes" id="UP000243459"/>
    </source>
</evidence>
<gene>
    <name evidence="6" type="ORF">A4U43_C09F12260</name>
</gene>
<dbReference type="Proteomes" id="UP000243459">
    <property type="component" value="Chromosome 9"/>
</dbReference>
<dbReference type="InterPro" id="IPR009057">
    <property type="entry name" value="Homeodomain-like_sf"/>
</dbReference>
<evidence type="ECO:0000313" key="6">
    <source>
        <dbReference type="EMBL" id="ONK58417.1"/>
    </source>
</evidence>
<organism evidence="6 7">
    <name type="scientific">Asparagus officinalis</name>
    <name type="common">Garden asparagus</name>
    <dbReference type="NCBI Taxonomy" id="4686"/>
    <lineage>
        <taxon>Eukaryota</taxon>
        <taxon>Viridiplantae</taxon>
        <taxon>Streptophyta</taxon>
        <taxon>Embryophyta</taxon>
        <taxon>Tracheophyta</taxon>
        <taxon>Spermatophyta</taxon>
        <taxon>Magnoliopsida</taxon>
        <taxon>Liliopsida</taxon>
        <taxon>Asparagales</taxon>
        <taxon>Asparagaceae</taxon>
        <taxon>Asparagoideae</taxon>
        <taxon>Asparagus</taxon>
    </lineage>
</organism>
<accession>A0A5P1EAD7</accession>
<dbReference type="AlphaFoldDB" id="A0A5P1EAD7"/>
<keyword evidence="7" id="KW-1185">Reference proteome</keyword>
<dbReference type="PANTHER" id="PTHR31499">
    <property type="entry name" value="MYB FAMILY TRANSCRIPTION FACTOR PHL11"/>
    <property type="match status" value="1"/>
</dbReference>
<dbReference type="GO" id="GO:0003700">
    <property type="term" value="F:DNA-binding transcription factor activity"/>
    <property type="evidence" value="ECO:0007669"/>
    <property type="project" value="InterPro"/>
</dbReference>
<feature type="region of interest" description="Disordered" evidence="4">
    <location>
        <begin position="68"/>
        <end position="88"/>
    </location>
</feature>
<dbReference type="Gramene" id="ONK58417">
    <property type="protein sequence ID" value="ONK58417"/>
    <property type="gene ID" value="A4U43_C09F12260"/>
</dbReference>
<dbReference type="SUPFAM" id="SSF46689">
    <property type="entry name" value="Homeodomain-like"/>
    <property type="match status" value="1"/>
</dbReference>